<dbReference type="EMBL" id="MLAW01000011">
    <property type="protein sequence ID" value="OJJ25977.1"/>
    <property type="molecule type" value="Genomic_DNA"/>
</dbReference>
<dbReference type="InterPro" id="IPR021125">
    <property type="entry name" value="DUF2127"/>
</dbReference>
<keyword evidence="1" id="KW-0472">Membrane</keyword>
<organism evidence="2 3">
    <name type="scientific">Roseofilum reptotaenium AO1-A</name>
    <dbReference type="NCBI Taxonomy" id="1925591"/>
    <lineage>
        <taxon>Bacteria</taxon>
        <taxon>Bacillati</taxon>
        <taxon>Cyanobacteriota</taxon>
        <taxon>Cyanophyceae</taxon>
        <taxon>Desertifilales</taxon>
        <taxon>Desertifilaceae</taxon>
        <taxon>Roseofilum</taxon>
    </lineage>
</organism>
<evidence type="ECO:0008006" key="4">
    <source>
        <dbReference type="Google" id="ProtNLM"/>
    </source>
</evidence>
<keyword evidence="1" id="KW-1133">Transmembrane helix</keyword>
<sequence length="153" mass="17267">MEEHSLGLKLVIMYKGFLAAVMAVLAIASAWSWRNYEAIPQWAEGYLVNGEYSTIEWIVHYILHHQVSELQLIARIASVYALGLGTATLGLWYGKSWGNFLVTLLAGLPLPVEVWQSIHHPSANHVILLGLNLLVFFYLLNHLQQQQKMAKLS</sequence>
<dbReference type="Pfam" id="PF09900">
    <property type="entry name" value="DUF2127"/>
    <property type="match status" value="1"/>
</dbReference>
<accession>A0A1L9QTQ9</accession>
<keyword evidence="1" id="KW-0812">Transmembrane</keyword>
<dbReference type="Proteomes" id="UP000183940">
    <property type="component" value="Unassembled WGS sequence"/>
</dbReference>
<feature type="transmembrane region" description="Helical" evidence="1">
    <location>
        <begin position="124"/>
        <end position="143"/>
    </location>
</feature>
<proteinExistence type="predicted"/>
<evidence type="ECO:0000313" key="2">
    <source>
        <dbReference type="EMBL" id="OJJ25977.1"/>
    </source>
</evidence>
<evidence type="ECO:0000256" key="1">
    <source>
        <dbReference type="SAM" id="Phobius"/>
    </source>
</evidence>
<keyword evidence="3" id="KW-1185">Reference proteome</keyword>
<feature type="transmembrane region" description="Helical" evidence="1">
    <location>
        <begin position="12"/>
        <end position="33"/>
    </location>
</feature>
<gene>
    <name evidence="2" type="ORF">BI308_08430</name>
</gene>
<reference evidence="2" key="1">
    <citation type="submission" date="2016-10" db="EMBL/GenBank/DDBJ databases">
        <title>CRISPR-Cas defence system in Roseofilum reptotaenium: evidence of a bacteriophage-cyanobacterium arms race in the coral black band disease.</title>
        <authorList>
            <person name="Buerger P."/>
            <person name="Wood-Charlson E.M."/>
            <person name="Weynberg K.D."/>
            <person name="Willis B."/>
            <person name="Van Oppen M.J."/>
        </authorList>
    </citation>
    <scope>NUCLEOTIDE SEQUENCE [LARGE SCALE GENOMIC DNA]</scope>
    <source>
        <strain evidence="2">AO1-A</strain>
    </source>
</reference>
<comment type="caution">
    <text evidence="2">The sequence shown here is derived from an EMBL/GenBank/DDBJ whole genome shotgun (WGS) entry which is preliminary data.</text>
</comment>
<feature type="transmembrane region" description="Helical" evidence="1">
    <location>
        <begin position="72"/>
        <end position="93"/>
    </location>
</feature>
<evidence type="ECO:0000313" key="3">
    <source>
        <dbReference type="Proteomes" id="UP000183940"/>
    </source>
</evidence>
<dbReference type="AlphaFoldDB" id="A0A1L9QTQ9"/>
<protein>
    <recommendedName>
        <fullName evidence="4">DUF2127 domain-containing protein</fullName>
    </recommendedName>
</protein>
<name>A0A1L9QTQ9_9CYAN</name>